<feature type="domain" description="Thiaminase-2/PQQC" evidence="3">
    <location>
        <begin position="12"/>
        <end position="215"/>
    </location>
</feature>
<gene>
    <name evidence="4" type="ORF">HG536_0A09020</name>
</gene>
<dbReference type="PANTHER" id="PTHR43198">
    <property type="entry name" value="BIFUNCTIONAL TH2 PROTEIN"/>
    <property type="match status" value="1"/>
</dbReference>
<evidence type="ECO:0000256" key="2">
    <source>
        <dbReference type="PIRSR" id="PIRSR003170-2"/>
    </source>
</evidence>
<organism evidence="4 5">
    <name type="scientific">Torulaspora globosa</name>
    <dbReference type="NCBI Taxonomy" id="48254"/>
    <lineage>
        <taxon>Eukaryota</taxon>
        <taxon>Fungi</taxon>
        <taxon>Dikarya</taxon>
        <taxon>Ascomycota</taxon>
        <taxon>Saccharomycotina</taxon>
        <taxon>Saccharomycetes</taxon>
        <taxon>Saccharomycetales</taxon>
        <taxon>Saccharomycetaceae</taxon>
        <taxon>Torulaspora</taxon>
    </lineage>
</organism>
<dbReference type="OrthoDB" id="37730at2759"/>
<dbReference type="PIRSF" id="PIRSF003170">
    <property type="entry name" value="Pet18p"/>
    <property type="match status" value="1"/>
</dbReference>
<dbReference type="GO" id="GO:0006772">
    <property type="term" value="P:thiamine metabolic process"/>
    <property type="evidence" value="ECO:0007669"/>
    <property type="project" value="UniProtKB-ARBA"/>
</dbReference>
<dbReference type="SUPFAM" id="SSF48613">
    <property type="entry name" value="Heme oxygenase-like"/>
    <property type="match status" value="1"/>
</dbReference>
<feature type="active site" description="Proton donor" evidence="1">
    <location>
        <position position="206"/>
    </location>
</feature>
<evidence type="ECO:0000259" key="3">
    <source>
        <dbReference type="Pfam" id="PF03070"/>
    </source>
</evidence>
<sequence>MVSTTEALISKYQELFRKTTEHPLTKELCQGTLPDRTLYIYLAQDLLFFQSGMRGMCNTASMAPDTESLITLAKQIGFFANAENTYFHDCLKLLEPAVTEQERKFYLSDYLPEVKVYMDLLQEKRARRDLYRYPQLITAMWIAELVYWKWAHDLPRKPNLHWKHQKWIDLHDGERFETWLEFLRKETDKLKIEEVEDMFKKTLQLEYDFFQSCYTA</sequence>
<dbReference type="InterPro" id="IPR050967">
    <property type="entry name" value="Thiamine_Salvage_TenA"/>
</dbReference>
<dbReference type="KEGG" id="tgb:HG536_0A09020"/>
<dbReference type="CDD" id="cd19358">
    <property type="entry name" value="TenA_E_Spr0628-like"/>
    <property type="match status" value="1"/>
</dbReference>
<dbReference type="PANTHER" id="PTHR43198:SF2">
    <property type="entry name" value="SI:CH1073-67J19.1-RELATED"/>
    <property type="match status" value="1"/>
</dbReference>
<dbReference type="GeneID" id="59324182"/>
<feature type="binding site" evidence="2">
    <location>
        <position position="83"/>
    </location>
    <ligand>
        <name>substrate</name>
    </ligand>
</feature>
<dbReference type="InterPro" id="IPR004305">
    <property type="entry name" value="Thiaminase-2/PQQC"/>
</dbReference>
<dbReference type="Pfam" id="PF03070">
    <property type="entry name" value="TENA_THI-4"/>
    <property type="match status" value="1"/>
</dbReference>
<protein>
    <recommendedName>
        <fullName evidence="3">Thiaminase-2/PQQC domain-containing protein</fullName>
    </recommendedName>
</protein>
<evidence type="ECO:0000256" key="1">
    <source>
        <dbReference type="PIRSR" id="PIRSR003170-1"/>
    </source>
</evidence>
<dbReference type="GO" id="GO:0005829">
    <property type="term" value="C:cytosol"/>
    <property type="evidence" value="ECO:0007669"/>
    <property type="project" value="TreeGrafter"/>
</dbReference>
<feature type="binding site" evidence="2">
    <location>
        <position position="144"/>
    </location>
    <ligand>
        <name>substrate</name>
    </ligand>
</feature>
<dbReference type="EMBL" id="CP059246">
    <property type="protein sequence ID" value="QLL31085.1"/>
    <property type="molecule type" value="Genomic_DNA"/>
</dbReference>
<evidence type="ECO:0000313" key="5">
    <source>
        <dbReference type="Proteomes" id="UP000515788"/>
    </source>
</evidence>
<keyword evidence="5" id="KW-1185">Reference proteome</keyword>
<reference evidence="4 5" key="1">
    <citation type="submission" date="2020-06" db="EMBL/GenBank/DDBJ databases">
        <title>The yeast mating-type switching endonuclease HO is a domesticated member of an unorthodox homing genetic element family.</title>
        <authorList>
            <person name="Coughlan A.Y."/>
            <person name="Lombardi L."/>
            <person name="Braun-Galleani S."/>
            <person name="Martos A.R."/>
            <person name="Galeote V."/>
            <person name="Bigey F."/>
            <person name="Dequin S."/>
            <person name="Byrne K.P."/>
            <person name="Wolfe K.H."/>
        </authorList>
    </citation>
    <scope>NUCLEOTIDE SEQUENCE [LARGE SCALE GENOMIC DNA]</scope>
    <source>
        <strain evidence="4 5">CBS764</strain>
    </source>
</reference>
<proteinExistence type="predicted"/>
<dbReference type="Gene3D" id="1.20.910.10">
    <property type="entry name" value="Heme oxygenase-like"/>
    <property type="match status" value="1"/>
</dbReference>
<dbReference type="RefSeq" id="XP_037137760.1">
    <property type="nucleotide sequence ID" value="XM_037281865.1"/>
</dbReference>
<feature type="binding site" evidence="2">
    <location>
        <position position="45"/>
    </location>
    <ligand>
        <name>substrate</name>
    </ligand>
</feature>
<evidence type="ECO:0000313" key="4">
    <source>
        <dbReference type="EMBL" id="QLL31085.1"/>
    </source>
</evidence>
<accession>A0A7G3ZC49</accession>
<dbReference type="InterPro" id="IPR026285">
    <property type="entry name" value="TenA_E"/>
</dbReference>
<dbReference type="AlphaFoldDB" id="A0A7G3ZC49"/>
<name>A0A7G3ZC49_9SACH</name>
<dbReference type="Proteomes" id="UP000515788">
    <property type="component" value="Chromosome 1"/>
</dbReference>
<dbReference type="InterPro" id="IPR016084">
    <property type="entry name" value="Haem_Oase-like_multi-hlx"/>
</dbReference>